<reference evidence="2 3" key="1">
    <citation type="submission" date="2017-02" db="EMBL/GenBank/DDBJ databases">
        <authorList>
            <person name="Peterson S.W."/>
        </authorList>
    </citation>
    <scope>NUCLEOTIDE SEQUENCE [LARGE SCALE GENOMIC DNA]</scope>
    <source>
        <strain evidence="3">type strain: NCCB 100098</strain>
    </source>
</reference>
<dbReference type="AlphaFoldDB" id="A0A1T5I503"/>
<protein>
    <recommendedName>
        <fullName evidence="1">MobA/VirD2-like nuclease domain-containing protein</fullName>
    </recommendedName>
</protein>
<evidence type="ECO:0000259" key="1">
    <source>
        <dbReference type="Pfam" id="PF03432"/>
    </source>
</evidence>
<organism evidence="2 3">
    <name type="scientific">Photobacterium piscicola</name>
    <dbReference type="NCBI Taxonomy" id="1378299"/>
    <lineage>
        <taxon>Bacteria</taxon>
        <taxon>Pseudomonadati</taxon>
        <taxon>Pseudomonadota</taxon>
        <taxon>Gammaproteobacteria</taxon>
        <taxon>Vibrionales</taxon>
        <taxon>Vibrionaceae</taxon>
        <taxon>Photobacterium</taxon>
    </lineage>
</organism>
<name>A0A1T5I503_9GAMM</name>
<dbReference type="RefSeq" id="WP_080159106.1">
    <property type="nucleotide sequence ID" value="NZ_FUZI01000014.1"/>
</dbReference>
<sequence length="86" mass="9752">MIIKEVTSKKATNSLKGLVNYMNDTENGNEKVDFVSVTNCLDDDLELAVKSIEKSQNKNTRTKTNKTMHLVVSFIPLKKTNILFNF</sequence>
<dbReference type="InterPro" id="IPR005094">
    <property type="entry name" value="Endonuclease_MobA/VirD2"/>
</dbReference>
<proteinExistence type="predicted"/>
<dbReference type="Proteomes" id="UP000189966">
    <property type="component" value="Unassembled WGS sequence"/>
</dbReference>
<dbReference type="EMBL" id="FUZI01000014">
    <property type="protein sequence ID" value="SKC34209.1"/>
    <property type="molecule type" value="Genomic_DNA"/>
</dbReference>
<dbReference type="OrthoDB" id="279005at2"/>
<evidence type="ECO:0000313" key="2">
    <source>
        <dbReference type="EMBL" id="SKC34209.1"/>
    </source>
</evidence>
<evidence type="ECO:0000313" key="3">
    <source>
        <dbReference type="Proteomes" id="UP000189966"/>
    </source>
</evidence>
<feature type="domain" description="MobA/VirD2-like nuclease" evidence="1">
    <location>
        <begin position="28"/>
        <end position="77"/>
    </location>
</feature>
<dbReference type="Pfam" id="PF03432">
    <property type="entry name" value="Relaxase"/>
    <property type="match status" value="1"/>
</dbReference>
<gene>
    <name evidence="2" type="ORF">CZ809_03821</name>
</gene>
<accession>A0A1T5I503</accession>